<reference evidence="1 2" key="1">
    <citation type="submission" date="2023-08" db="EMBL/GenBank/DDBJ databases">
        <title>A Necator americanus chromosomal reference genome.</title>
        <authorList>
            <person name="Ilik V."/>
            <person name="Petrzelkova K.J."/>
            <person name="Pardy F."/>
            <person name="Fuh T."/>
            <person name="Niatou-Singa F.S."/>
            <person name="Gouil Q."/>
            <person name="Baker L."/>
            <person name="Ritchie M.E."/>
            <person name="Jex A.R."/>
            <person name="Gazzola D."/>
            <person name="Li H."/>
            <person name="Toshio Fujiwara R."/>
            <person name="Zhan B."/>
            <person name="Aroian R.V."/>
            <person name="Pafco B."/>
            <person name="Schwarz E.M."/>
        </authorList>
    </citation>
    <scope>NUCLEOTIDE SEQUENCE [LARGE SCALE GENOMIC DNA]</scope>
    <source>
        <strain evidence="1 2">Aroian</strain>
        <tissue evidence="1">Whole animal</tissue>
    </source>
</reference>
<dbReference type="EMBL" id="JAVFWL010000006">
    <property type="protein sequence ID" value="KAK6766123.1"/>
    <property type="molecule type" value="Genomic_DNA"/>
</dbReference>
<accession>A0ABR1EU25</accession>
<evidence type="ECO:0000313" key="1">
    <source>
        <dbReference type="EMBL" id="KAK6766123.1"/>
    </source>
</evidence>
<gene>
    <name evidence="1" type="primary">Necator_chrX.g25973</name>
    <name evidence="1" type="ORF">RB195_025807</name>
</gene>
<keyword evidence="2" id="KW-1185">Reference proteome</keyword>
<sequence>MTRQLPTLTYECWSQNRCSTPIAFVNAEHPCDVPASHIRTLEYGRKVGEAIIPREYRFVPEPFYQPVFIPQRSTTPLPLNDPESEDDMAALFIQQKGGHFETKQRIIPRIPELGPIPIIYSVVQSNENKTLVDNASLPTKDTCNMSFWELLVREMNEASPQLHPCLDPSNYTDYGEAKPKIRKSTKKRIGLKRGLNYGQKRCKTATVEVNSEEQETVSNVFHDRNVDEQFRMMYTHNSEHQITNTTEYSSQTSMHLNSMMFKSPLLQPPASYYWPGHPQMYQYQSQMQQCTSSVSQSSPLLPPPPPLLSNCTPQSFQSYYNNLMTEYTRLNVRFFGKARRWMKVSEKSVWVPKIMSTQRLCEFIFSVHFRKLGAVRSEMELVLDLRCVRHGAMVVFGNESEISIISRKDATPLNISLLSCVSVANKTESMLRRLKPGVYHYFSVWKQRITGTFTVFVTA</sequence>
<proteinExistence type="predicted"/>
<protein>
    <submittedName>
        <fullName evidence="1">Uncharacterized protein</fullName>
    </submittedName>
</protein>
<dbReference type="Proteomes" id="UP001303046">
    <property type="component" value="Unassembled WGS sequence"/>
</dbReference>
<comment type="caution">
    <text evidence="1">The sequence shown here is derived from an EMBL/GenBank/DDBJ whole genome shotgun (WGS) entry which is preliminary data.</text>
</comment>
<organism evidence="1 2">
    <name type="scientific">Necator americanus</name>
    <name type="common">Human hookworm</name>
    <dbReference type="NCBI Taxonomy" id="51031"/>
    <lineage>
        <taxon>Eukaryota</taxon>
        <taxon>Metazoa</taxon>
        <taxon>Ecdysozoa</taxon>
        <taxon>Nematoda</taxon>
        <taxon>Chromadorea</taxon>
        <taxon>Rhabditida</taxon>
        <taxon>Rhabditina</taxon>
        <taxon>Rhabditomorpha</taxon>
        <taxon>Strongyloidea</taxon>
        <taxon>Ancylostomatidae</taxon>
        <taxon>Bunostominae</taxon>
        <taxon>Necator</taxon>
    </lineage>
</organism>
<evidence type="ECO:0000313" key="2">
    <source>
        <dbReference type="Proteomes" id="UP001303046"/>
    </source>
</evidence>
<name>A0ABR1EU25_NECAM</name>